<feature type="region of interest" description="Disordered" evidence="3">
    <location>
        <begin position="1"/>
        <end position="101"/>
    </location>
</feature>
<proteinExistence type="predicted"/>
<dbReference type="InterPro" id="IPR018200">
    <property type="entry name" value="USP_CS"/>
</dbReference>
<dbReference type="Pfam" id="PF00443">
    <property type="entry name" value="UCH"/>
    <property type="match status" value="1"/>
</dbReference>
<evidence type="ECO:0000259" key="4">
    <source>
        <dbReference type="PROSITE" id="PS50235"/>
    </source>
</evidence>
<feature type="compositionally biased region" description="Basic and acidic residues" evidence="3">
    <location>
        <begin position="77"/>
        <end position="88"/>
    </location>
</feature>
<feature type="compositionally biased region" description="Polar residues" evidence="3">
    <location>
        <begin position="143"/>
        <end position="152"/>
    </location>
</feature>
<sequence length="595" mass="67640">MPVRVRPSPVTYHGHTTTNTTRMMPRPPASYPSSSSLRRHITPRATQHAIDTSSYSSKPTSLYSSSRYGSPSTTTRDAYRPHRPEISRRTTNPITATYEPKTYSDAYSTKYASRSLRPEQRSPSVSSISRDLLRLPLMDDSPSRTYKSSNFGSVPDNLYKSSIEDLQARRPRDSSESRTSSANHVEDYRDSYSRTEKTYRPSLPNRGSSYSTLKRTPSIVKLTSRRSSVGDYSPRTTAGEYGLNTIKGAGKRGLKNIGNTCYMNTIIQCLSSIPELFKYCLQLDNLMHKDHVNSNSYHSGKLFQEFAETLKKLWDRDSTVCSLSPHNLKRQIGNMLSHEFRGYRQHDAAEFLLSLLAELSEDVNQVKNPPRLGAMPENLNPVDLANLMWRRQQQLTQSIIFDLFNGLTRSTLRCSTCDYVSVTFELFYDLSVPIPTGCSNLADALELYTKPETLTGDNKFRCEKCKTLRSGTKKMEIERCPKVLIIQLKRFSSSHSGLTRKVETHVDVPLRGLDLSNNMSQDADPSSRYQLQAVCNHYGGTAGGHYIAYCRHPDDDQWYKYDDERVTQLKECNVVTTNAYILFYTSKMSRKDSRL</sequence>
<feature type="region of interest" description="Disordered" evidence="3">
    <location>
        <begin position="136"/>
        <end position="211"/>
    </location>
</feature>
<dbReference type="OMA" id="HYTAKCK"/>
<dbReference type="PROSITE" id="PS50235">
    <property type="entry name" value="USP_3"/>
    <property type="match status" value="1"/>
</dbReference>
<dbReference type="GO" id="GO:0008277">
    <property type="term" value="P:regulation of G protein-coupled receptor signaling pathway"/>
    <property type="evidence" value="ECO:0000318"/>
    <property type="project" value="GO_Central"/>
</dbReference>
<dbReference type="GO" id="GO:0007399">
    <property type="term" value="P:nervous system development"/>
    <property type="evidence" value="ECO:0000318"/>
    <property type="project" value="GO_Central"/>
</dbReference>
<dbReference type="InterPro" id="IPR028889">
    <property type="entry name" value="USP"/>
</dbReference>
<protein>
    <recommendedName>
        <fullName evidence="2">ubiquitinyl hydrolase 1</fullName>
        <ecNumber evidence="2">3.4.19.12</ecNumber>
    </recommendedName>
</protein>
<keyword evidence="6" id="KW-1185">Reference proteome</keyword>
<dbReference type="PROSITE" id="PS00973">
    <property type="entry name" value="USP_2"/>
    <property type="match status" value="1"/>
</dbReference>
<reference evidence="6" key="1">
    <citation type="submission" date="2015-02" db="EMBL/GenBank/DDBJ databases">
        <title>Genome sequencing for Strongylocentrotus purpuratus.</title>
        <authorList>
            <person name="Murali S."/>
            <person name="Liu Y."/>
            <person name="Vee V."/>
            <person name="English A."/>
            <person name="Wang M."/>
            <person name="Skinner E."/>
            <person name="Han Y."/>
            <person name="Muzny D.M."/>
            <person name="Worley K.C."/>
            <person name="Gibbs R.A."/>
        </authorList>
    </citation>
    <scope>NUCLEOTIDE SEQUENCE</scope>
</reference>
<dbReference type="PANTHER" id="PTHR21646">
    <property type="entry name" value="UBIQUITIN CARBOXYL-TERMINAL HYDROLASE"/>
    <property type="match status" value="1"/>
</dbReference>
<feature type="compositionally biased region" description="Low complexity" evidence="3">
    <location>
        <begin position="53"/>
        <end position="76"/>
    </location>
</feature>
<dbReference type="InParanoid" id="A0A7M7NBY0"/>
<dbReference type="GO" id="GO:0004843">
    <property type="term" value="F:cysteine-type deubiquitinase activity"/>
    <property type="evidence" value="ECO:0007669"/>
    <property type="project" value="UniProtKB-EC"/>
</dbReference>
<dbReference type="OrthoDB" id="265306at2759"/>
<organism evidence="5 6">
    <name type="scientific">Strongylocentrotus purpuratus</name>
    <name type="common">Purple sea urchin</name>
    <dbReference type="NCBI Taxonomy" id="7668"/>
    <lineage>
        <taxon>Eukaryota</taxon>
        <taxon>Metazoa</taxon>
        <taxon>Echinodermata</taxon>
        <taxon>Eleutherozoa</taxon>
        <taxon>Echinozoa</taxon>
        <taxon>Echinoidea</taxon>
        <taxon>Euechinoidea</taxon>
        <taxon>Echinacea</taxon>
        <taxon>Camarodonta</taxon>
        <taxon>Echinidea</taxon>
        <taxon>Strongylocentrotidae</taxon>
        <taxon>Strongylocentrotus</taxon>
    </lineage>
</organism>
<dbReference type="AlphaFoldDB" id="A0A7M7NBY0"/>
<dbReference type="InterPro" id="IPR001394">
    <property type="entry name" value="Peptidase_C19_UCH"/>
</dbReference>
<dbReference type="SUPFAM" id="SSF54001">
    <property type="entry name" value="Cysteine proteinases"/>
    <property type="match status" value="1"/>
</dbReference>
<dbReference type="InterPro" id="IPR050185">
    <property type="entry name" value="Ub_carboxyl-term_hydrolase"/>
</dbReference>
<evidence type="ECO:0000256" key="2">
    <source>
        <dbReference type="ARBA" id="ARBA00012759"/>
    </source>
</evidence>
<dbReference type="EC" id="3.4.19.12" evidence="2"/>
<evidence type="ECO:0000256" key="3">
    <source>
        <dbReference type="SAM" id="MobiDB-lite"/>
    </source>
</evidence>
<dbReference type="PANTHER" id="PTHR21646:SF86">
    <property type="entry name" value="UBIQUITIN CARBOXYL-TERMINAL HYDROLASE"/>
    <property type="match status" value="1"/>
</dbReference>
<evidence type="ECO:0000313" key="5">
    <source>
        <dbReference type="EnsemblMetazoa" id="XP_030834221"/>
    </source>
</evidence>
<dbReference type="Gene3D" id="3.90.70.10">
    <property type="entry name" value="Cysteine proteinases"/>
    <property type="match status" value="1"/>
</dbReference>
<dbReference type="FunFam" id="3.90.70.10:FF:000466">
    <property type="entry name" value="Uncharacterized protein"/>
    <property type="match status" value="1"/>
</dbReference>
<dbReference type="Proteomes" id="UP000007110">
    <property type="component" value="Unassembled WGS sequence"/>
</dbReference>
<dbReference type="RefSeq" id="XP_030834221.1">
    <property type="nucleotide sequence ID" value="XM_030978361.1"/>
</dbReference>
<evidence type="ECO:0000313" key="6">
    <source>
        <dbReference type="Proteomes" id="UP000007110"/>
    </source>
</evidence>
<accession>A0A7M7NBY0</accession>
<feature type="domain" description="USP" evidence="4">
    <location>
        <begin position="252"/>
        <end position="587"/>
    </location>
</feature>
<dbReference type="InterPro" id="IPR038765">
    <property type="entry name" value="Papain-like_cys_pep_sf"/>
</dbReference>
<dbReference type="GO" id="GO:0016579">
    <property type="term" value="P:protein deubiquitination"/>
    <property type="evidence" value="ECO:0007669"/>
    <property type="project" value="InterPro"/>
</dbReference>
<feature type="compositionally biased region" description="Basic and acidic residues" evidence="3">
    <location>
        <begin position="184"/>
        <end position="199"/>
    </location>
</feature>
<dbReference type="CDD" id="cd02674">
    <property type="entry name" value="Peptidase_C19R"/>
    <property type="match status" value="1"/>
</dbReference>
<evidence type="ECO:0000256" key="1">
    <source>
        <dbReference type="ARBA" id="ARBA00000707"/>
    </source>
</evidence>
<dbReference type="EnsemblMetazoa" id="XM_030978361">
    <property type="protein sequence ID" value="XP_030834221"/>
    <property type="gene ID" value="LOC100892282"/>
</dbReference>
<name>A0A7M7NBY0_STRPU</name>
<dbReference type="KEGG" id="spu:100892282"/>
<feature type="compositionally biased region" description="Basic and acidic residues" evidence="3">
    <location>
        <begin position="162"/>
        <end position="176"/>
    </location>
</feature>
<comment type="catalytic activity">
    <reaction evidence="1">
        <text>Thiol-dependent hydrolysis of ester, thioester, amide, peptide and isopeptide bonds formed by the C-terminal Gly of ubiquitin (a 76-residue protein attached to proteins as an intracellular targeting signal).</text>
        <dbReference type="EC" id="3.4.19.12"/>
    </reaction>
</comment>
<reference evidence="5" key="2">
    <citation type="submission" date="2021-01" db="UniProtKB">
        <authorList>
            <consortium name="EnsemblMetazoa"/>
        </authorList>
    </citation>
    <scope>IDENTIFICATION</scope>
</reference>
<dbReference type="GeneID" id="100892282"/>